<evidence type="ECO:0000256" key="1">
    <source>
        <dbReference type="ARBA" id="ARBA00005447"/>
    </source>
</evidence>
<organism evidence="3">
    <name type="scientific">Diabrotica virgifera virgifera</name>
    <name type="common">western corn rootworm</name>
    <dbReference type="NCBI Taxonomy" id="50390"/>
    <lineage>
        <taxon>Eukaryota</taxon>
        <taxon>Metazoa</taxon>
        <taxon>Ecdysozoa</taxon>
        <taxon>Arthropoda</taxon>
        <taxon>Hexapoda</taxon>
        <taxon>Insecta</taxon>
        <taxon>Pterygota</taxon>
        <taxon>Neoptera</taxon>
        <taxon>Endopterygota</taxon>
        <taxon>Coleoptera</taxon>
        <taxon>Polyphaga</taxon>
        <taxon>Cucujiformia</taxon>
        <taxon>Chrysomeloidea</taxon>
        <taxon>Chrysomelidae</taxon>
        <taxon>Galerucinae</taxon>
        <taxon>Diabroticina</taxon>
        <taxon>Diabroticites</taxon>
        <taxon>Diabrotica</taxon>
    </lineage>
</organism>
<name>A0A6P7G5C3_DIAVI</name>
<dbReference type="Pfam" id="PF01147">
    <property type="entry name" value="Crust_neurohorm"/>
    <property type="match status" value="1"/>
</dbReference>
<dbReference type="PRINTS" id="PR00548">
    <property type="entry name" value="HYPRGLYCEMC1"/>
</dbReference>
<dbReference type="InterPro" id="IPR001166">
    <property type="entry name" value="Hyperglycemic"/>
</dbReference>
<dbReference type="SUPFAM" id="SSF81778">
    <property type="entry name" value="Crustacean CHH/MIH/GIH neurohormone"/>
    <property type="match status" value="1"/>
</dbReference>
<evidence type="ECO:0000313" key="3">
    <source>
        <dbReference type="RefSeq" id="XP_028139725.1"/>
    </source>
</evidence>
<feature type="disulfide bond" evidence="2">
    <location>
        <begin position="74"/>
        <end position="100"/>
    </location>
</feature>
<keyword evidence="2" id="KW-1015">Disulfide bond</keyword>
<dbReference type="PANTHER" id="PTHR35981">
    <property type="entry name" value="ION TRANSPORT PEPTIDE, ISOFORM C"/>
    <property type="match status" value="1"/>
</dbReference>
<dbReference type="InterPro" id="IPR031098">
    <property type="entry name" value="Crust_neurohorm"/>
</dbReference>
<dbReference type="Gene3D" id="1.10.2010.10">
    <property type="entry name" value="Crustacean CHH/MIH/GIH neurohormone"/>
    <property type="match status" value="1"/>
</dbReference>
<dbReference type="GO" id="GO:0007623">
    <property type="term" value="P:circadian rhythm"/>
    <property type="evidence" value="ECO:0007669"/>
    <property type="project" value="TreeGrafter"/>
</dbReference>
<dbReference type="InParanoid" id="A0A6P7G5C3"/>
<comment type="similarity">
    <text evidence="1">Belongs to the arthropod CHH/MIH/GIH/VIH hormone family.</text>
</comment>
<evidence type="ECO:0000256" key="2">
    <source>
        <dbReference type="PIRSR" id="PIRSR631098-51"/>
    </source>
</evidence>
<dbReference type="GO" id="GO:0005184">
    <property type="term" value="F:neuropeptide hormone activity"/>
    <property type="evidence" value="ECO:0007669"/>
    <property type="project" value="InterPro"/>
</dbReference>
<proteinExistence type="inferred from homology"/>
<reference evidence="3" key="1">
    <citation type="submission" date="2025-08" db="UniProtKB">
        <authorList>
            <consortium name="RefSeq"/>
        </authorList>
    </citation>
    <scope>IDENTIFICATION</scope>
    <source>
        <tissue evidence="3">Whole insect</tissue>
    </source>
</reference>
<dbReference type="FunCoup" id="A0A6P7G5C3">
    <property type="interactions" value="54"/>
</dbReference>
<dbReference type="AlphaFoldDB" id="A0A6P7G5C3"/>
<dbReference type="InterPro" id="IPR000346">
    <property type="entry name" value="Hyperglycemic1"/>
</dbReference>
<feature type="disulfide bond" evidence="2">
    <location>
        <begin position="71"/>
        <end position="87"/>
    </location>
</feature>
<gene>
    <name evidence="3" type="primary">LOC114333926</name>
</gene>
<dbReference type="PRINTS" id="PR00550">
    <property type="entry name" value="HYPRGLYCEMIC"/>
</dbReference>
<dbReference type="InterPro" id="IPR035957">
    <property type="entry name" value="Crust_neurohorm_sf"/>
</dbReference>
<dbReference type="RefSeq" id="XP_028139725.1">
    <property type="nucleotide sequence ID" value="XM_028283924.1"/>
</dbReference>
<dbReference type="PANTHER" id="PTHR35981:SF2">
    <property type="entry name" value="ION TRANSPORT PEPTIDE, ISOFORM C"/>
    <property type="match status" value="1"/>
</dbReference>
<feature type="disulfide bond" evidence="2">
    <location>
        <begin position="55"/>
        <end position="91"/>
    </location>
</feature>
<dbReference type="GO" id="GO:0005576">
    <property type="term" value="C:extracellular region"/>
    <property type="evidence" value="ECO:0007669"/>
    <property type="project" value="InterPro"/>
</dbReference>
<sequence length="122" mass="14060">MNHRSSQSVRYTQVGWVCLAIGLFLQIVSGNLVNRSPNLLNHHRVTKRSFYELQCKGVYSPSIYARLDKICEECLSLFKEPSIYTLCSYNCFSGKYFKGCAESLLMADDWPELEKMVEYIGK</sequence>
<protein>
    <submittedName>
        <fullName evidence="3">CHH-like protein</fullName>
    </submittedName>
</protein>
<accession>A0A6P7G5C3</accession>